<dbReference type="GO" id="GO:0004553">
    <property type="term" value="F:hydrolase activity, hydrolyzing O-glycosyl compounds"/>
    <property type="evidence" value="ECO:0007669"/>
    <property type="project" value="UniProtKB-ARBA"/>
</dbReference>
<dbReference type="Gene3D" id="2.60.40.10">
    <property type="entry name" value="Immunoglobulins"/>
    <property type="match status" value="2"/>
</dbReference>
<dbReference type="SUPFAM" id="SSF49899">
    <property type="entry name" value="Concanavalin A-like lectins/glucanases"/>
    <property type="match status" value="1"/>
</dbReference>
<name>A0A1K2IPF1_9FLAO</name>
<dbReference type="SUPFAM" id="SSF51445">
    <property type="entry name" value="(Trans)glycosidases"/>
    <property type="match status" value="1"/>
</dbReference>
<keyword evidence="2" id="KW-1015">Disulfide bond</keyword>
<dbReference type="OrthoDB" id="9809583at2"/>
<feature type="chain" id="PRO_5009678652" evidence="3">
    <location>
        <begin position="22"/>
        <end position="1106"/>
    </location>
</feature>
<feature type="domain" description="Fibronectin type-III" evidence="4">
    <location>
        <begin position="493"/>
        <end position="581"/>
    </location>
</feature>
<dbReference type="NCBIfam" id="TIGR04183">
    <property type="entry name" value="Por_Secre_tail"/>
    <property type="match status" value="1"/>
</dbReference>
<dbReference type="SMART" id="SM00560">
    <property type="entry name" value="LamGL"/>
    <property type="match status" value="1"/>
</dbReference>
<dbReference type="InterPro" id="IPR053183">
    <property type="entry name" value="ASL1"/>
</dbReference>
<evidence type="ECO:0000313" key="5">
    <source>
        <dbReference type="EMBL" id="SFZ94080.1"/>
    </source>
</evidence>
<evidence type="ECO:0000313" key="6">
    <source>
        <dbReference type="Proteomes" id="UP000182544"/>
    </source>
</evidence>
<dbReference type="InterPro" id="IPR013320">
    <property type="entry name" value="ConA-like_dom_sf"/>
</dbReference>
<keyword evidence="1 3" id="KW-0732">Signal</keyword>
<dbReference type="PANTHER" id="PTHR34154:SF3">
    <property type="entry name" value="ALKALI-SENSITIVE LINKAGE PROTEIN 1"/>
    <property type="match status" value="1"/>
</dbReference>
<dbReference type="EMBL" id="FPKV01000003">
    <property type="protein sequence ID" value="SFZ94080.1"/>
    <property type="molecule type" value="Genomic_DNA"/>
</dbReference>
<dbReference type="CDD" id="cd00063">
    <property type="entry name" value="FN3"/>
    <property type="match status" value="1"/>
</dbReference>
<dbReference type="AlphaFoldDB" id="A0A1K2IPF1"/>
<dbReference type="InterPro" id="IPR024655">
    <property type="entry name" value="Asl1_glyco_hydro_catalytic"/>
</dbReference>
<dbReference type="GO" id="GO:0005975">
    <property type="term" value="P:carbohydrate metabolic process"/>
    <property type="evidence" value="ECO:0007669"/>
    <property type="project" value="UniProtKB-ARBA"/>
</dbReference>
<dbReference type="InterPro" id="IPR017853">
    <property type="entry name" value="GH"/>
</dbReference>
<evidence type="ECO:0000256" key="1">
    <source>
        <dbReference type="ARBA" id="ARBA00022729"/>
    </source>
</evidence>
<dbReference type="STRING" id="369401.SAMN05428642_103554"/>
<dbReference type="InterPro" id="IPR026444">
    <property type="entry name" value="Secre_tail"/>
</dbReference>
<dbReference type="SMART" id="SM00060">
    <property type="entry name" value="FN3"/>
    <property type="match status" value="2"/>
</dbReference>
<evidence type="ECO:0000256" key="3">
    <source>
        <dbReference type="SAM" id="SignalP"/>
    </source>
</evidence>
<dbReference type="SUPFAM" id="SSF49265">
    <property type="entry name" value="Fibronectin type III"/>
    <property type="match status" value="1"/>
</dbReference>
<protein>
    <submittedName>
        <fullName evidence="5">Por secretion system C-terminal sorting domain-containing protein</fullName>
    </submittedName>
</protein>
<dbReference type="Gene3D" id="2.60.20.10">
    <property type="entry name" value="Crystallins"/>
    <property type="match status" value="1"/>
</dbReference>
<organism evidence="5 6">
    <name type="scientific">Flaviramulus basaltis</name>
    <dbReference type="NCBI Taxonomy" id="369401"/>
    <lineage>
        <taxon>Bacteria</taxon>
        <taxon>Pseudomonadati</taxon>
        <taxon>Bacteroidota</taxon>
        <taxon>Flavobacteriia</taxon>
        <taxon>Flavobacteriales</taxon>
        <taxon>Flavobacteriaceae</taxon>
        <taxon>Flaviramulus</taxon>
    </lineage>
</organism>
<keyword evidence="6" id="KW-1185">Reference proteome</keyword>
<evidence type="ECO:0000256" key="2">
    <source>
        <dbReference type="ARBA" id="ARBA00023157"/>
    </source>
</evidence>
<dbReference type="Pfam" id="PF18962">
    <property type="entry name" value="Por_Secre_tail"/>
    <property type="match status" value="1"/>
</dbReference>
<dbReference type="Gene3D" id="2.60.120.200">
    <property type="match status" value="1"/>
</dbReference>
<dbReference type="PROSITE" id="PS50853">
    <property type="entry name" value="FN3"/>
    <property type="match status" value="1"/>
</dbReference>
<dbReference type="Pfam" id="PF00041">
    <property type="entry name" value="fn3"/>
    <property type="match status" value="1"/>
</dbReference>
<dbReference type="Proteomes" id="UP000182544">
    <property type="component" value="Unassembled WGS sequence"/>
</dbReference>
<dbReference type="RefSeq" id="WP_072403146.1">
    <property type="nucleotide sequence ID" value="NZ_FPKV01000003.1"/>
</dbReference>
<proteinExistence type="predicted"/>
<accession>A0A1K2IPF1</accession>
<dbReference type="Pfam" id="PF13385">
    <property type="entry name" value="Laminin_G_3"/>
    <property type="match status" value="1"/>
</dbReference>
<dbReference type="PANTHER" id="PTHR34154">
    <property type="entry name" value="ALKALI-SENSITIVE LINKAGE PROTEIN 1"/>
    <property type="match status" value="1"/>
</dbReference>
<feature type="signal peptide" evidence="3">
    <location>
        <begin position="1"/>
        <end position="21"/>
    </location>
</feature>
<dbReference type="InterPro" id="IPR013783">
    <property type="entry name" value="Ig-like_fold"/>
</dbReference>
<dbReference type="Pfam" id="PF11790">
    <property type="entry name" value="Glyco_hydro_cc"/>
    <property type="match status" value="1"/>
</dbReference>
<reference evidence="5 6" key="1">
    <citation type="submission" date="2016-10" db="EMBL/GenBank/DDBJ databases">
        <authorList>
            <person name="de Groot N.N."/>
        </authorList>
    </citation>
    <scope>NUCLEOTIDE SEQUENCE [LARGE SCALE GENOMIC DNA]</scope>
    <source>
        <strain evidence="5 6">DSM 18180</strain>
    </source>
</reference>
<sequence length="1106" mass="123742">MMKNYAFLIIILSVFTLNVSAQSPLEVFSEENYGGTSQQYEIKTLHTDLGSFDNNIKSFKLQQGYMATFASNSDGTGYSRVYRADDADLEVPVMPPYLNGTISFTRTLPLHDLVTRKGWAGWDPIEINATNSSWSYDWSAGGNTSPTIEYVPIKQGQNWPGWDEINAKEGVTHLLSYNEPSHTDQADMTVQECIDGWPSHMQSGLRLGSIATDDPFNPYLQQFMDKAEALNYRVDFIPLHCYWNKPVTSWSTELDLIYENYKRPIWITEWNIGANWTTPSRFPNNNPNEITDENAAYHLEEMIAVLGVLESKEYIERYSIYNWVENARKMIVDVNDEFRETNPDWESYEWLKTAPIISVSNDGSGDYKVFTPAGEYYRDLDSKKAYNPTMEYIPTWTPLQESLSYELSDDYQDIILTWEGINNDLVNKYIIERKLEGETEFSVFSESSDYTVLSVDDVIHTYAEYRIKVIGKDDAESTYSEILIFEQSETADAPSDLTGEAVSTSIISLSWSAVNNATGYNLKRATTIDGSYVTIATFITELSYQDTGLNADTNYYYKISSVNSGGESEDSSSIAVKTLVLEAPNTVSNILLASGDAQVILGWDLMYDAQFYVKRSTSENGIFEIIATIDTNEYTDATVENGTTYYYQISAFNEMGESENSIILVASPELGQHAYYNFNENVGSNPHDQWGNYTGVLNSSVAWKPGLHDSSIYLDGSASSYMDIEEGVMENLTDFTISAWLKLETVQNWVRIFDFGSGTDSYMFLSAQSASTGNFRFAITNDGDEEAIDTNIKPVIGKWVHLVVTLEGSTAVMYIDGVEAGRNETMTLNPSMLGKTTQNYIGKSQWPDANLDGRIDEFKIYNYALMPSEVAQLTDITISSDNFSIEAYGETCPNKDNGKIVIVASSDLTYTATINGTPYTFTDNTLTLNELATGTYDVCITVAESNIEQCYTIIIPESNVIAGKMSVGKNKTHVQVTSGTGPYNIAINGTIKFQTNDTEFDIYASSNDLVEITSSKACEGVLANENSLLNAVVFPNPSSGHFEIAFQTDYKEINMEIYDIMSRLVSSSTCKIIDGKVSVNIEKEPSGIYFVKIQSDIVKTFRIIKK</sequence>
<gene>
    <name evidence="5" type="ORF">SAMN05428642_103554</name>
</gene>
<evidence type="ECO:0000259" key="4">
    <source>
        <dbReference type="PROSITE" id="PS50853"/>
    </source>
</evidence>
<dbReference type="InterPro" id="IPR003961">
    <property type="entry name" value="FN3_dom"/>
</dbReference>
<dbReference type="InterPro" id="IPR006558">
    <property type="entry name" value="LamG-like"/>
</dbReference>
<dbReference type="Gene3D" id="3.20.20.80">
    <property type="entry name" value="Glycosidases"/>
    <property type="match status" value="1"/>
</dbReference>
<dbReference type="InterPro" id="IPR036116">
    <property type="entry name" value="FN3_sf"/>
</dbReference>